<feature type="region of interest" description="Disordered" evidence="1">
    <location>
        <begin position="67"/>
        <end position="86"/>
    </location>
</feature>
<dbReference type="EMBL" id="PNIQ01000430">
    <property type="protein sequence ID" value="PMP82670.1"/>
    <property type="molecule type" value="Genomic_DNA"/>
</dbReference>
<dbReference type="SMART" id="SM01211">
    <property type="entry name" value="GATase_5"/>
    <property type="match status" value="1"/>
</dbReference>
<dbReference type="GO" id="GO:0006164">
    <property type="term" value="P:purine nucleotide biosynthetic process"/>
    <property type="evidence" value="ECO:0007669"/>
    <property type="project" value="TreeGrafter"/>
</dbReference>
<dbReference type="PANTHER" id="PTHR10099">
    <property type="entry name" value="PHOSPHORIBOSYLFORMYLGLYCINAMIDINE SYNTHASE"/>
    <property type="match status" value="1"/>
</dbReference>
<protein>
    <submittedName>
        <fullName evidence="2">Phosphoribosylformylglycinamidine synthase</fullName>
    </submittedName>
</protein>
<proteinExistence type="predicted"/>
<dbReference type="AlphaFoldDB" id="A0A2J6X6U4"/>
<dbReference type="PANTHER" id="PTHR10099:SF1">
    <property type="entry name" value="PHOSPHORIBOSYLFORMYLGLYCINAMIDINE SYNTHASE"/>
    <property type="match status" value="1"/>
</dbReference>
<gene>
    <name evidence="2" type="ORF">C0184_06590</name>
</gene>
<dbReference type="SUPFAM" id="SSF52317">
    <property type="entry name" value="Class I glutamine amidotransferase-like"/>
    <property type="match status" value="1"/>
</dbReference>
<comment type="caution">
    <text evidence="2">The sequence shown here is derived from an EMBL/GenBank/DDBJ whole genome shotgun (WGS) entry which is preliminary data.</text>
</comment>
<feature type="non-terminal residue" evidence="2">
    <location>
        <position position="1"/>
    </location>
</feature>
<dbReference type="Gene3D" id="3.40.50.880">
    <property type="match status" value="1"/>
</dbReference>
<reference evidence="2 3" key="1">
    <citation type="submission" date="2018-01" db="EMBL/GenBank/DDBJ databases">
        <title>Metagenomic assembled genomes from two thermal pools in the Uzon Caldera, Kamchatka, Russia.</title>
        <authorList>
            <person name="Wilkins L."/>
            <person name="Ettinger C."/>
        </authorList>
    </citation>
    <scope>NUCLEOTIDE SEQUENCE [LARGE SCALE GENOMIC DNA]</scope>
    <source>
        <strain evidence="2">ZAV-02</strain>
    </source>
</reference>
<dbReference type="GO" id="GO:0004642">
    <property type="term" value="F:phosphoribosylformylglycinamidine synthase activity"/>
    <property type="evidence" value="ECO:0007669"/>
    <property type="project" value="TreeGrafter"/>
</dbReference>
<dbReference type="GO" id="GO:0005737">
    <property type="term" value="C:cytoplasm"/>
    <property type="evidence" value="ECO:0007669"/>
    <property type="project" value="TreeGrafter"/>
</dbReference>
<name>A0A2J6X6U4_9CHLR</name>
<evidence type="ECO:0000256" key="1">
    <source>
        <dbReference type="SAM" id="MobiDB-lite"/>
    </source>
</evidence>
<evidence type="ECO:0000313" key="2">
    <source>
        <dbReference type="EMBL" id="PMP82670.1"/>
    </source>
</evidence>
<dbReference type="InterPro" id="IPR029062">
    <property type="entry name" value="Class_I_gatase-like"/>
</dbReference>
<dbReference type="Proteomes" id="UP000243376">
    <property type="component" value="Unassembled WGS sequence"/>
</dbReference>
<accession>A0A2J6X6U4</accession>
<sequence length="106" mass="11603">EQPIEVPVAHGEGRIAVRDEATLAELEANGLVALRYLGDEYPANPNGSPHRIAGLCNAQGNVLGLMPHPENAVLPHQHPRWTREPVRREGDGLQIFRNAVRYAASL</sequence>
<dbReference type="Pfam" id="PF13507">
    <property type="entry name" value="GATase_5"/>
    <property type="match status" value="1"/>
</dbReference>
<organism evidence="2 3">
    <name type="scientific">Chloroflexus aggregans</name>
    <dbReference type="NCBI Taxonomy" id="152260"/>
    <lineage>
        <taxon>Bacteria</taxon>
        <taxon>Bacillati</taxon>
        <taxon>Chloroflexota</taxon>
        <taxon>Chloroflexia</taxon>
        <taxon>Chloroflexales</taxon>
        <taxon>Chloroflexineae</taxon>
        <taxon>Chloroflexaceae</taxon>
        <taxon>Chloroflexus</taxon>
    </lineage>
</organism>
<evidence type="ECO:0000313" key="3">
    <source>
        <dbReference type="Proteomes" id="UP000243376"/>
    </source>
</evidence>